<dbReference type="RefSeq" id="WP_206722039.1">
    <property type="nucleotide sequence ID" value="NZ_CP071090.1"/>
</dbReference>
<proteinExistence type="predicted"/>
<name>A0ABX7NNM1_9BACT</name>
<dbReference type="EMBL" id="CP071090">
    <property type="protein sequence ID" value="QSQ20459.1"/>
    <property type="molecule type" value="Genomic_DNA"/>
</dbReference>
<evidence type="ECO:0000313" key="3">
    <source>
        <dbReference type="Proteomes" id="UP000662747"/>
    </source>
</evidence>
<protein>
    <submittedName>
        <fullName evidence="2">Uncharacterized protein</fullName>
    </submittedName>
</protein>
<sequence>MSLSTSGRTRPWRLRGRPLLYEVTLGGRPSEDATASQVPPELVSWHLDHWLTCARGTLLEMFAALGGSLPWSLTSLERSRNDRLVRERLARAFELGELVAFRVEETVGAWTWPEPEPLRPEPPAPRPAREEEAPFAEPAMQALALKRAAEQGVPFCEECEKRKRQREQEQKQKREAA</sequence>
<dbReference type="Proteomes" id="UP000662747">
    <property type="component" value="Chromosome"/>
</dbReference>
<organism evidence="2 3">
    <name type="scientific">Pyxidicoccus parkwayensis</name>
    <dbReference type="NCBI Taxonomy" id="2813578"/>
    <lineage>
        <taxon>Bacteria</taxon>
        <taxon>Pseudomonadati</taxon>
        <taxon>Myxococcota</taxon>
        <taxon>Myxococcia</taxon>
        <taxon>Myxococcales</taxon>
        <taxon>Cystobacterineae</taxon>
        <taxon>Myxococcaceae</taxon>
        <taxon>Pyxidicoccus</taxon>
    </lineage>
</organism>
<keyword evidence="3" id="KW-1185">Reference proteome</keyword>
<evidence type="ECO:0000256" key="1">
    <source>
        <dbReference type="SAM" id="MobiDB-lite"/>
    </source>
</evidence>
<reference evidence="2 3" key="1">
    <citation type="submission" date="2021-02" db="EMBL/GenBank/DDBJ databases">
        <title>De Novo genome assembly of isolated myxobacteria.</title>
        <authorList>
            <person name="Stevens D.C."/>
        </authorList>
    </citation>
    <scope>NUCLEOTIDE SEQUENCE [LARGE SCALE GENOMIC DNA]</scope>
    <source>
        <strain evidence="3">SCPEA02</strain>
    </source>
</reference>
<gene>
    <name evidence="2" type="ORF">JY651_35180</name>
</gene>
<accession>A0ABX7NNM1</accession>
<evidence type="ECO:0000313" key="2">
    <source>
        <dbReference type="EMBL" id="QSQ20459.1"/>
    </source>
</evidence>
<feature type="region of interest" description="Disordered" evidence="1">
    <location>
        <begin position="112"/>
        <end position="138"/>
    </location>
</feature>